<evidence type="ECO:0000313" key="3">
    <source>
        <dbReference type="Proteomes" id="UP000282125"/>
    </source>
</evidence>
<protein>
    <submittedName>
        <fullName evidence="2">Uncharacterized protein</fullName>
    </submittedName>
</protein>
<name>A0A3P3DJQ2_9RHOB</name>
<proteinExistence type="predicted"/>
<dbReference type="OrthoDB" id="9824187at2"/>
<dbReference type="Proteomes" id="UP000282125">
    <property type="component" value="Unassembled WGS sequence"/>
</dbReference>
<comment type="caution">
    <text evidence="2">The sequence shown here is derived from an EMBL/GenBank/DDBJ whole genome shotgun (WGS) entry which is preliminary data.</text>
</comment>
<feature type="compositionally biased region" description="Basic and acidic residues" evidence="1">
    <location>
        <begin position="129"/>
        <end position="141"/>
    </location>
</feature>
<dbReference type="RefSeq" id="WP_124964892.1">
    <property type="nucleotide sequence ID" value="NZ_RRAZ01000013.1"/>
</dbReference>
<keyword evidence="3" id="KW-1185">Reference proteome</keyword>
<sequence length="141" mass="15831">MLTTTTRQIFDRSTEGGTFVAHVFRLPTETDGVFSYLMGLSYTNGVPIGIVKAHTGSVLRHWKRVTAIEEYLMVLGDRLCGIMVYPVAMPEKAVRDRMIHQYELDQECSDPTMENERMKLLGALHPKRSSSDGRAPDPTDA</sequence>
<feature type="region of interest" description="Disordered" evidence="1">
    <location>
        <begin position="122"/>
        <end position="141"/>
    </location>
</feature>
<accession>A0A3P3DJQ2</accession>
<gene>
    <name evidence="2" type="ORF">EG244_10085</name>
</gene>
<dbReference type="EMBL" id="RRAZ01000013">
    <property type="protein sequence ID" value="RRH74433.1"/>
    <property type="molecule type" value="Genomic_DNA"/>
</dbReference>
<reference evidence="2 3" key="1">
    <citation type="submission" date="2018-11" db="EMBL/GenBank/DDBJ databases">
        <title>Gemmobacter sp. nov., YIM 102744-1 draft genome.</title>
        <authorList>
            <person name="Li G."/>
            <person name="Jiang Y."/>
        </authorList>
    </citation>
    <scope>NUCLEOTIDE SEQUENCE [LARGE SCALE GENOMIC DNA]</scope>
    <source>
        <strain evidence="2 3">YIM 102744-1</strain>
    </source>
</reference>
<organism evidence="2 3">
    <name type="scientific">Falsigemmobacter faecalis</name>
    <dbReference type="NCBI Taxonomy" id="2488730"/>
    <lineage>
        <taxon>Bacteria</taxon>
        <taxon>Pseudomonadati</taxon>
        <taxon>Pseudomonadota</taxon>
        <taxon>Alphaproteobacteria</taxon>
        <taxon>Rhodobacterales</taxon>
        <taxon>Paracoccaceae</taxon>
        <taxon>Falsigemmobacter</taxon>
    </lineage>
</organism>
<evidence type="ECO:0000313" key="2">
    <source>
        <dbReference type="EMBL" id="RRH74433.1"/>
    </source>
</evidence>
<dbReference type="AlphaFoldDB" id="A0A3P3DJQ2"/>
<evidence type="ECO:0000256" key="1">
    <source>
        <dbReference type="SAM" id="MobiDB-lite"/>
    </source>
</evidence>